<proteinExistence type="predicted"/>
<name>A0A0A9HFA8_ARUDO</name>
<reference evidence="2" key="2">
    <citation type="journal article" date="2015" name="Data Brief">
        <title>Shoot transcriptome of the giant reed, Arundo donax.</title>
        <authorList>
            <person name="Barrero R.A."/>
            <person name="Guerrero F.D."/>
            <person name="Moolhuijzen P."/>
            <person name="Goolsby J.A."/>
            <person name="Tidwell J."/>
            <person name="Bellgard S.E."/>
            <person name="Bellgard M.I."/>
        </authorList>
    </citation>
    <scope>NUCLEOTIDE SEQUENCE</scope>
    <source>
        <tissue evidence="2">Shoot tissue taken approximately 20 cm above the soil surface</tissue>
    </source>
</reference>
<accession>A0A0A9HFA8</accession>
<dbReference type="EMBL" id="GBRH01164370">
    <property type="protein sequence ID" value="JAE33526.1"/>
    <property type="molecule type" value="Transcribed_RNA"/>
</dbReference>
<organism evidence="2">
    <name type="scientific">Arundo donax</name>
    <name type="common">Giant reed</name>
    <name type="synonym">Donax arundinaceus</name>
    <dbReference type="NCBI Taxonomy" id="35708"/>
    <lineage>
        <taxon>Eukaryota</taxon>
        <taxon>Viridiplantae</taxon>
        <taxon>Streptophyta</taxon>
        <taxon>Embryophyta</taxon>
        <taxon>Tracheophyta</taxon>
        <taxon>Spermatophyta</taxon>
        <taxon>Magnoliopsida</taxon>
        <taxon>Liliopsida</taxon>
        <taxon>Poales</taxon>
        <taxon>Poaceae</taxon>
        <taxon>PACMAD clade</taxon>
        <taxon>Arundinoideae</taxon>
        <taxon>Arundineae</taxon>
        <taxon>Arundo</taxon>
    </lineage>
</organism>
<evidence type="ECO:0000256" key="1">
    <source>
        <dbReference type="SAM" id="MobiDB-lite"/>
    </source>
</evidence>
<protein>
    <submittedName>
        <fullName evidence="2">Uncharacterized protein</fullName>
    </submittedName>
</protein>
<feature type="region of interest" description="Disordered" evidence="1">
    <location>
        <begin position="23"/>
        <end position="56"/>
    </location>
</feature>
<sequence length="70" mass="7366">MAPDDMVGEADEGRTTLMLGVTRATKGPVAPTGAQPIGTPPDMFGPPSRDMSWPSTLVDCSRRGQLINPI</sequence>
<reference evidence="2" key="1">
    <citation type="submission" date="2014-09" db="EMBL/GenBank/DDBJ databases">
        <authorList>
            <person name="Magalhaes I.L.F."/>
            <person name="Oliveira U."/>
            <person name="Santos F.R."/>
            <person name="Vidigal T.H.D.A."/>
            <person name="Brescovit A.D."/>
            <person name="Santos A.J."/>
        </authorList>
    </citation>
    <scope>NUCLEOTIDE SEQUENCE</scope>
    <source>
        <tissue evidence="2">Shoot tissue taken approximately 20 cm above the soil surface</tissue>
    </source>
</reference>
<dbReference type="AlphaFoldDB" id="A0A0A9HFA8"/>
<evidence type="ECO:0000313" key="2">
    <source>
        <dbReference type="EMBL" id="JAE33526.1"/>
    </source>
</evidence>